<dbReference type="InterPro" id="IPR015996">
    <property type="entry name" value="UCP028451"/>
</dbReference>
<dbReference type="AlphaFoldDB" id="A0A5C4JJP5"/>
<dbReference type="EMBL" id="VCKW01000005">
    <property type="protein sequence ID" value="TMR07053.1"/>
    <property type="molecule type" value="Genomic_DNA"/>
</dbReference>
<reference evidence="1 2" key="1">
    <citation type="submission" date="2019-05" db="EMBL/GenBank/DDBJ databases">
        <title>Draft genome sequence of Actinomadura sp. 14C53.</title>
        <authorList>
            <person name="Saricaoglu S."/>
            <person name="Isik K."/>
        </authorList>
    </citation>
    <scope>NUCLEOTIDE SEQUENCE [LARGE SCALE GENOMIC DNA]</scope>
    <source>
        <strain evidence="1 2">14C53</strain>
    </source>
</reference>
<dbReference type="PIRSF" id="PIRSF028451">
    <property type="entry name" value="UCP028451"/>
    <property type="match status" value="1"/>
</dbReference>
<proteinExistence type="predicted"/>
<evidence type="ECO:0000313" key="1">
    <source>
        <dbReference type="EMBL" id="TMR07053.1"/>
    </source>
</evidence>
<dbReference type="PANTHER" id="PTHR36452:SF1">
    <property type="entry name" value="DUF2461 DOMAIN-CONTAINING PROTEIN"/>
    <property type="match status" value="1"/>
</dbReference>
<sequence>MAAGEVSGFSGFTDEAFSFYEGLQVDNSKAYWTAHKETYERHVREPLTELCAELEEEFGAVKLFRPYRDVRFSKDKTPYKTHQGGHTSEGFYVQVDADGLMVAGGMYAPSPDQLRQYREAVGSDVYGPELQGIVDDLRSAGMEIAGDRLKTRPRGTPDDHPRLELLRHRSLYAHQGWPADPWMETPEVVTRVRDSWRRLRPLVDWGRRHIGPPDFTR</sequence>
<accession>A0A5C4JJP5</accession>
<dbReference type="PANTHER" id="PTHR36452">
    <property type="entry name" value="CHROMOSOME 12, WHOLE GENOME SHOTGUN SEQUENCE"/>
    <property type="match status" value="1"/>
</dbReference>
<dbReference type="InterPro" id="IPR012808">
    <property type="entry name" value="CHP02453"/>
</dbReference>
<evidence type="ECO:0000313" key="2">
    <source>
        <dbReference type="Proteomes" id="UP000309174"/>
    </source>
</evidence>
<keyword evidence="2" id="KW-1185">Reference proteome</keyword>
<dbReference type="OrthoDB" id="9794241at2"/>
<organism evidence="1 2">
    <name type="scientific">Actinomadura soli</name>
    <dbReference type="NCBI Taxonomy" id="2508997"/>
    <lineage>
        <taxon>Bacteria</taxon>
        <taxon>Bacillati</taxon>
        <taxon>Actinomycetota</taxon>
        <taxon>Actinomycetes</taxon>
        <taxon>Streptosporangiales</taxon>
        <taxon>Thermomonosporaceae</taxon>
        <taxon>Actinomadura</taxon>
    </lineage>
</organism>
<dbReference type="NCBIfam" id="TIGR02453">
    <property type="entry name" value="TIGR02453 family protein"/>
    <property type="match status" value="1"/>
</dbReference>
<gene>
    <name evidence="1" type="ORF">ETD83_01965</name>
</gene>
<name>A0A5C4JJP5_9ACTN</name>
<dbReference type="Proteomes" id="UP000309174">
    <property type="component" value="Unassembled WGS sequence"/>
</dbReference>
<protein>
    <submittedName>
        <fullName evidence="1">DUF2461 domain-containing protein</fullName>
    </submittedName>
</protein>
<dbReference type="Pfam" id="PF09365">
    <property type="entry name" value="DUF2461"/>
    <property type="match status" value="1"/>
</dbReference>
<comment type="caution">
    <text evidence="1">The sequence shown here is derived from an EMBL/GenBank/DDBJ whole genome shotgun (WGS) entry which is preliminary data.</text>
</comment>
<dbReference type="RefSeq" id="WP_138643303.1">
    <property type="nucleotide sequence ID" value="NZ_VCKW01000005.1"/>
</dbReference>